<organism evidence="2 3">
    <name type="scientific">Candidatus Clostridium stratigraminis</name>
    <dbReference type="NCBI Taxonomy" id="3381661"/>
    <lineage>
        <taxon>Bacteria</taxon>
        <taxon>Bacillati</taxon>
        <taxon>Bacillota</taxon>
        <taxon>Clostridia</taxon>
        <taxon>Eubacteriales</taxon>
        <taxon>Clostridiaceae</taxon>
        <taxon>Clostridium</taxon>
    </lineage>
</organism>
<sequence>MSKHIRRSSDLDPNMLIILLLILTTFSKRPIFFVQEELHKNRRGAAANNDVPFNSEDSGNLFNDSVNTKSSVDLNNSEGNTDYSIVYKDLEELDRLSSVTATNDIIDKGNLISSEVIPEYPNKLIKPNCENNQLVIAVPVLISQFEIEFSTEAEIELDFPALDIKRINKRVILQECKLLTDVSKLFLSGKIRENIEYSAIKSEAEDNNDIRHVAVEIPFKCTTVVTYFTLPIINYDNTQIEIETLREDSTGNEINEKTQISREEFNDKIYCKLIRNEINELYIADDNNNSNLEDKRQFNMLNEKLVVKLTLKLIQEQQINIKNDTF</sequence>
<accession>A0ABW8T884</accession>
<dbReference type="NCBIfam" id="NF045794">
    <property type="entry name" value="CsxC_fam"/>
    <property type="match status" value="1"/>
</dbReference>
<keyword evidence="3" id="KW-1185">Reference proteome</keyword>
<evidence type="ECO:0000313" key="2">
    <source>
        <dbReference type="EMBL" id="MFL0247928.1"/>
    </source>
</evidence>
<reference evidence="2 3" key="1">
    <citation type="submission" date="2024-11" db="EMBL/GenBank/DDBJ databases">
        <authorList>
            <person name="Heng Y.C."/>
            <person name="Lim A.C.H."/>
            <person name="Lee J.K.Y."/>
            <person name="Kittelmann S."/>
        </authorList>
    </citation>
    <scope>NUCLEOTIDE SEQUENCE [LARGE SCALE GENOMIC DNA]</scope>
    <source>
        <strain evidence="2 3">WILCCON 0185</strain>
    </source>
</reference>
<dbReference type="RefSeq" id="WP_406770356.1">
    <property type="nucleotide sequence ID" value="NZ_JBJHZZ010000010.1"/>
</dbReference>
<feature type="domain" description="DUF7852" evidence="1">
    <location>
        <begin position="127"/>
        <end position="205"/>
    </location>
</feature>
<dbReference type="Pfam" id="PF25250">
    <property type="entry name" value="DUF7852"/>
    <property type="match status" value="1"/>
</dbReference>
<gene>
    <name evidence="2" type="ORF">ACJDUG_13215</name>
</gene>
<protein>
    <submittedName>
        <fullName evidence="2">CsxC family protein</fullName>
    </submittedName>
</protein>
<evidence type="ECO:0000313" key="3">
    <source>
        <dbReference type="Proteomes" id="UP001623591"/>
    </source>
</evidence>
<dbReference type="InterPro" id="IPR057174">
    <property type="entry name" value="DUF7852"/>
</dbReference>
<dbReference type="EMBL" id="JBJHZZ010000010">
    <property type="protein sequence ID" value="MFL0247928.1"/>
    <property type="molecule type" value="Genomic_DNA"/>
</dbReference>
<dbReference type="InterPro" id="IPR054845">
    <property type="entry name" value="Exosporium_prot_C"/>
</dbReference>
<dbReference type="Proteomes" id="UP001623591">
    <property type="component" value="Unassembled WGS sequence"/>
</dbReference>
<evidence type="ECO:0000259" key="1">
    <source>
        <dbReference type="Pfam" id="PF25250"/>
    </source>
</evidence>
<proteinExistence type="predicted"/>
<name>A0ABW8T884_9CLOT</name>
<comment type="caution">
    <text evidence="2">The sequence shown here is derived from an EMBL/GenBank/DDBJ whole genome shotgun (WGS) entry which is preliminary data.</text>
</comment>